<gene>
    <name evidence="2" type="ORF">J7W16_21395</name>
</gene>
<sequence length="77" mass="8641">MKIKVKDYEKFNVLLLRKGFSKTEFSKVIGLSQTMMVQLTNGSRNPSPKTAKKITEVLEIDFDEIFVIDAGGEKVGC</sequence>
<organism evidence="2 3">
    <name type="scientific">Halalkalibacter suaedae</name>
    <dbReference type="NCBI Taxonomy" id="2822140"/>
    <lineage>
        <taxon>Bacteria</taxon>
        <taxon>Bacillati</taxon>
        <taxon>Bacillota</taxon>
        <taxon>Bacilli</taxon>
        <taxon>Bacillales</taxon>
        <taxon>Bacillaceae</taxon>
        <taxon>Halalkalibacter</taxon>
    </lineage>
</organism>
<dbReference type="CDD" id="cd00093">
    <property type="entry name" value="HTH_XRE"/>
    <property type="match status" value="1"/>
</dbReference>
<feature type="domain" description="HTH cro/C1-type" evidence="1">
    <location>
        <begin position="14"/>
        <end position="65"/>
    </location>
</feature>
<evidence type="ECO:0000313" key="2">
    <source>
        <dbReference type="EMBL" id="MBP3953623.1"/>
    </source>
</evidence>
<name>A0A941ARZ8_9BACI</name>
<dbReference type="RefSeq" id="WP_210599478.1">
    <property type="nucleotide sequence ID" value="NZ_JAGKSQ010000019.1"/>
</dbReference>
<dbReference type="SMART" id="SM00530">
    <property type="entry name" value="HTH_XRE"/>
    <property type="match status" value="1"/>
</dbReference>
<dbReference type="InterPro" id="IPR010982">
    <property type="entry name" value="Lambda_DNA-bd_dom_sf"/>
</dbReference>
<dbReference type="GO" id="GO:0003677">
    <property type="term" value="F:DNA binding"/>
    <property type="evidence" value="ECO:0007669"/>
    <property type="project" value="InterPro"/>
</dbReference>
<proteinExistence type="predicted"/>
<dbReference type="AlphaFoldDB" id="A0A941ARZ8"/>
<dbReference type="SUPFAM" id="SSF47413">
    <property type="entry name" value="lambda repressor-like DNA-binding domains"/>
    <property type="match status" value="1"/>
</dbReference>
<accession>A0A941ARZ8</accession>
<dbReference type="InterPro" id="IPR001387">
    <property type="entry name" value="Cro/C1-type_HTH"/>
</dbReference>
<dbReference type="Pfam" id="PF01381">
    <property type="entry name" value="HTH_3"/>
    <property type="match status" value="1"/>
</dbReference>
<dbReference type="Proteomes" id="UP000678228">
    <property type="component" value="Unassembled WGS sequence"/>
</dbReference>
<comment type="caution">
    <text evidence="2">The sequence shown here is derived from an EMBL/GenBank/DDBJ whole genome shotgun (WGS) entry which is preliminary data.</text>
</comment>
<reference evidence="2" key="1">
    <citation type="submission" date="2021-03" db="EMBL/GenBank/DDBJ databases">
        <title>Bacillus suaedae sp. nov., isolated from Suaeda aralocaspica.</title>
        <authorList>
            <person name="Lei R.F.R."/>
        </authorList>
    </citation>
    <scope>NUCLEOTIDE SEQUENCE</scope>
    <source>
        <strain evidence="2">YZJH907-2</strain>
    </source>
</reference>
<protein>
    <submittedName>
        <fullName evidence="2">Helix-turn-helix transcriptional regulator</fullName>
    </submittedName>
</protein>
<keyword evidence="3" id="KW-1185">Reference proteome</keyword>
<dbReference type="Gene3D" id="1.10.260.40">
    <property type="entry name" value="lambda repressor-like DNA-binding domains"/>
    <property type="match status" value="1"/>
</dbReference>
<evidence type="ECO:0000259" key="1">
    <source>
        <dbReference type="PROSITE" id="PS50943"/>
    </source>
</evidence>
<dbReference type="EMBL" id="JAGKSQ010000019">
    <property type="protein sequence ID" value="MBP3953623.1"/>
    <property type="molecule type" value="Genomic_DNA"/>
</dbReference>
<dbReference type="PROSITE" id="PS50943">
    <property type="entry name" value="HTH_CROC1"/>
    <property type="match status" value="1"/>
</dbReference>
<evidence type="ECO:0000313" key="3">
    <source>
        <dbReference type="Proteomes" id="UP000678228"/>
    </source>
</evidence>